<name>A0A1F5C8K6_9BACT</name>
<comment type="caution">
    <text evidence="3">The sequence shown here is derived from an EMBL/GenBank/DDBJ whole genome shotgun (WGS) entry which is preliminary data.</text>
</comment>
<proteinExistence type="predicted"/>
<evidence type="ECO:0000256" key="1">
    <source>
        <dbReference type="SAM" id="Coils"/>
    </source>
</evidence>
<accession>A0A1F5C8K6</accession>
<keyword evidence="1" id="KW-0175">Coiled coil</keyword>
<feature type="coiled-coil region" evidence="1">
    <location>
        <begin position="312"/>
        <end position="361"/>
    </location>
</feature>
<gene>
    <name evidence="3" type="ORF">A2907_01815</name>
</gene>
<feature type="domain" description="DUF5667" evidence="2">
    <location>
        <begin position="45"/>
        <end position="154"/>
    </location>
</feature>
<protein>
    <recommendedName>
        <fullName evidence="2">DUF5667 domain-containing protein</fullName>
    </recommendedName>
</protein>
<evidence type="ECO:0000313" key="4">
    <source>
        <dbReference type="Proteomes" id="UP000177947"/>
    </source>
</evidence>
<evidence type="ECO:0000313" key="3">
    <source>
        <dbReference type="EMBL" id="OGD39188.1"/>
    </source>
</evidence>
<feature type="coiled-coil region" evidence="1">
    <location>
        <begin position="71"/>
        <end position="156"/>
    </location>
</feature>
<sequence length="452" mass="51139">MVFVFVISATFVVAQEESVSTLDTGIAVVEQMEITTQDLGIEDPGMLPTSRFYFLKDLNRTFKRVFTFNSVKKAELELDIANEQAAEIQRMEEITPERTDAIAKAVTNYQENVDKLKNRLDAMKETSQNPNVDKLMEKLTDRSIKHQQLFDELKQKFEDRLELKQQFGKMQDKINEAVAKIPEKFDNPEVFKERIKKAIEARPDGSFKELRSMEIVDRIMEKMPADRRDKLGEIKDDFMKKLEDRMGQMSEDQRKEFLRPEILEKLPGDPEVRMRIMEEMKTRVSSPDIQKEIIEAKEGILKERIEKGEIKKEAVEKLINETRDLIAKAESDLANAQSDLKQIAEKMLGIAKARIAEAEKALGDNKIGEAFGHATAASAAARSALRPESFLNRPLYIDPTIRQAIPASAPAGILPPPQTAPTTGTTTITVKCGDGICDLIEKEKGFCAIDCK</sequence>
<dbReference type="EMBL" id="MEYQ01000014">
    <property type="protein sequence ID" value="OGD39188.1"/>
    <property type="molecule type" value="Genomic_DNA"/>
</dbReference>
<dbReference type="Proteomes" id="UP000177947">
    <property type="component" value="Unassembled WGS sequence"/>
</dbReference>
<organism evidence="3 4">
    <name type="scientific">Candidatus Azambacteria bacterium RIFCSPLOWO2_01_FULL_37_9</name>
    <dbReference type="NCBI Taxonomy" id="1797297"/>
    <lineage>
        <taxon>Bacteria</taxon>
        <taxon>Candidatus Azamiibacteriota</taxon>
    </lineage>
</organism>
<evidence type="ECO:0000259" key="2">
    <source>
        <dbReference type="Pfam" id="PF18915"/>
    </source>
</evidence>
<reference evidence="3 4" key="1">
    <citation type="journal article" date="2016" name="Nat. Commun.">
        <title>Thousands of microbial genomes shed light on interconnected biogeochemical processes in an aquifer system.</title>
        <authorList>
            <person name="Anantharaman K."/>
            <person name="Brown C.T."/>
            <person name="Hug L.A."/>
            <person name="Sharon I."/>
            <person name="Castelle C.J."/>
            <person name="Probst A.J."/>
            <person name="Thomas B.C."/>
            <person name="Singh A."/>
            <person name="Wilkins M.J."/>
            <person name="Karaoz U."/>
            <person name="Brodie E.L."/>
            <person name="Williams K.H."/>
            <person name="Hubbard S.S."/>
            <person name="Banfield J.F."/>
        </authorList>
    </citation>
    <scope>NUCLEOTIDE SEQUENCE [LARGE SCALE GENOMIC DNA]</scope>
</reference>
<dbReference type="InterPro" id="IPR043725">
    <property type="entry name" value="DUF5667"/>
</dbReference>
<dbReference type="Pfam" id="PF18915">
    <property type="entry name" value="DUF5667"/>
    <property type="match status" value="1"/>
</dbReference>
<dbReference type="AlphaFoldDB" id="A0A1F5C8K6"/>